<proteinExistence type="predicted"/>
<dbReference type="EMBL" id="AP014924">
    <property type="protein sequence ID" value="BAS26320.1"/>
    <property type="molecule type" value="Genomic_DNA"/>
</dbReference>
<evidence type="ECO:0000313" key="2">
    <source>
        <dbReference type="EMBL" id="BAS26320.1"/>
    </source>
</evidence>
<evidence type="ECO:0000313" key="3">
    <source>
        <dbReference type="Proteomes" id="UP000065807"/>
    </source>
</evidence>
<evidence type="ECO:0000256" key="1">
    <source>
        <dbReference type="SAM" id="MobiDB-lite"/>
    </source>
</evidence>
<dbReference type="InterPro" id="IPR011856">
    <property type="entry name" value="tRNA_endonuc-like_dom_sf"/>
</dbReference>
<protein>
    <submittedName>
        <fullName evidence="2">Transporter</fullName>
    </submittedName>
</protein>
<dbReference type="STRING" id="1555112.LIP_0463"/>
<keyword evidence="3" id="KW-1185">Reference proteome</keyword>
<name>A0A0K2SGV3_LIMPI</name>
<dbReference type="AlphaFoldDB" id="A0A0K2SGV3"/>
<reference evidence="3" key="1">
    <citation type="submission" date="2015-07" db="EMBL/GenBank/DDBJ databases">
        <title>Complete genome sequence and phylogenetic analysis of Limnochorda pilosa.</title>
        <authorList>
            <person name="Watanabe M."/>
            <person name="Kojima H."/>
            <person name="Fukui M."/>
        </authorList>
    </citation>
    <scope>NUCLEOTIDE SEQUENCE [LARGE SCALE GENOMIC DNA]</scope>
    <source>
        <strain evidence="3">HC45</strain>
    </source>
</reference>
<accession>A0A0K2SGV3</accession>
<feature type="compositionally biased region" description="Basic residues" evidence="1">
    <location>
        <begin position="265"/>
        <end position="276"/>
    </location>
</feature>
<dbReference type="GO" id="GO:0003676">
    <property type="term" value="F:nucleic acid binding"/>
    <property type="evidence" value="ECO:0007669"/>
    <property type="project" value="InterPro"/>
</dbReference>
<dbReference type="PATRIC" id="fig|1555112.3.peg.482"/>
<gene>
    <name evidence="2" type="ORF">LIP_0463</name>
</gene>
<organism evidence="2 3">
    <name type="scientific">Limnochorda pilosa</name>
    <dbReference type="NCBI Taxonomy" id="1555112"/>
    <lineage>
        <taxon>Bacteria</taxon>
        <taxon>Bacillati</taxon>
        <taxon>Bacillota</taxon>
        <taxon>Limnochordia</taxon>
        <taxon>Limnochordales</taxon>
        <taxon>Limnochordaceae</taxon>
        <taxon>Limnochorda</taxon>
    </lineage>
</organism>
<feature type="compositionally biased region" description="Low complexity" evidence="1">
    <location>
        <begin position="252"/>
        <end position="264"/>
    </location>
</feature>
<dbReference type="KEGG" id="lpil:LIP_0463"/>
<reference evidence="3" key="2">
    <citation type="journal article" date="2016" name="Int. J. Syst. Evol. Microbiol.">
        <title>Complete genome sequence and cell structure of Limnochorda pilosa, a Gram-negative spore-former within the phylum Firmicutes.</title>
        <authorList>
            <person name="Watanabe M."/>
            <person name="Kojima H."/>
            <person name="Fukui M."/>
        </authorList>
    </citation>
    <scope>NUCLEOTIDE SEQUENCE [LARGE SCALE GENOMIC DNA]</scope>
    <source>
        <strain evidence="3">HC45</strain>
    </source>
</reference>
<dbReference type="Gene3D" id="3.40.1350.10">
    <property type="match status" value="1"/>
</dbReference>
<feature type="region of interest" description="Disordered" evidence="1">
    <location>
        <begin position="236"/>
        <end position="296"/>
    </location>
</feature>
<dbReference type="Proteomes" id="UP000065807">
    <property type="component" value="Chromosome"/>
</dbReference>
<sequence>MGDIKLFRVNGGRATELSGSSVALERSLQTLMESNLEALLGVRFLASEYETGPQHRGRVDTLGVDENGSPVIIEYKRATNENVVNQGLFYLDWLLDHKAEFELLVLERLGKEERQRIDWTAPRLVCVAGDFTRYDEYAVKQMNRNVELIRYRRFGEDLPTSTELGTSSRGATMLANDEAHEAENGRPAHGPRWNRHPGLDTRANPGYLSCRGKFSAKCMAFLAPADGRGRWETWHPGSMTWPESRVSRPRRSPWSCGASTVPASARRRPAASRRPHAASTTSRTAWPAAWLPGDRG</sequence>